<dbReference type="InterPro" id="IPR043993">
    <property type="entry name" value="T4SS_pilin"/>
</dbReference>
<evidence type="ECO:0000256" key="1">
    <source>
        <dbReference type="SAM" id="Phobius"/>
    </source>
</evidence>
<protein>
    <submittedName>
        <fullName evidence="2">Uncharacterized protein</fullName>
    </submittedName>
</protein>
<keyword evidence="3" id="KW-1185">Reference proteome</keyword>
<dbReference type="Pfam" id="PF18895">
    <property type="entry name" value="T4SS_pilin"/>
    <property type="match status" value="1"/>
</dbReference>
<dbReference type="RefSeq" id="WP_229733094.1">
    <property type="nucleotide sequence ID" value="NZ_BMGB01000001.1"/>
</dbReference>
<reference evidence="2" key="1">
    <citation type="journal article" date="2014" name="Int. J. Syst. Evol. Microbiol.">
        <title>Complete genome sequence of Corynebacterium casei LMG S-19264T (=DSM 44701T), isolated from a smear-ripened cheese.</title>
        <authorList>
            <consortium name="US DOE Joint Genome Institute (JGI-PGF)"/>
            <person name="Walter F."/>
            <person name="Albersmeier A."/>
            <person name="Kalinowski J."/>
            <person name="Ruckert C."/>
        </authorList>
    </citation>
    <scope>NUCLEOTIDE SEQUENCE</scope>
    <source>
        <strain evidence="2">CGMCC 1.12813</strain>
    </source>
</reference>
<dbReference type="EMBL" id="BMGB01000001">
    <property type="protein sequence ID" value="GGA99243.1"/>
    <property type="molecule type" value="Genomic_DNA"/>
</dbReference>
<evidence type="ECO:0000313" key="3">
    <source>
        <dbReference type="Proteomes" id="UP000606922"/>
    </source>
</evidence>
<gene>
    <name evidence="2" type="ORF">GCM10010979_12150</name>
</gene>
<name>A0A916SGE1_9MICO</name>
<sequence>MLLQQLHRIAQSIDNPLDGIVPDFGVFGVEFTELWQKLIAAIWGICIVIGVVVLLLGITRMASASNSQNPNEYRLARLRVAWAALSLGLLAAISVIVGAILALFG</sequence>
<organism evidence="2 3">
    <name type="scientific">Conyzicola nivalis</name>
    <dbReference type="NCBI Taxonomy" id="1477021"/>
    <lineage>
        <taxon>Bacteria</taxon>
        <taxon>Bacillati</taxon>
        <taxon>Actinomycetota</taxon>
        <taxon>Actinomycetes</taxon>
        <taxon>Micrococcales</taxon>
        <taxon>Microbacteriaceae</taxon>
        <taxon>Conyzicola</taxon>
    </lineage>
</organism>
<keyword evidence="1" id="KW-0472">Membrane</keyword>
<dbReference type="AlphaFoldDB" id="A0A916SGE1"/>
<proteinExistence type="predicted"/>
<accession>A0A916SGE1</accession>
<keyword evidence="1" id="KW-0812">Transmembrane</keyword>
<dbReference type="Proteomes" id="UP000606922">
    <property type="component" value="Unassembled WGS sequence"/>
</dbReference>
<comment type="caution">
    <text evidence="2">The sequence shown here is derived from an EMBL/GenBank/DDBJ whole genome shotgun (WGS) entry which is preliminary data.</text>
</comment>
<reference evidence="2" key="2">
    <citation type="submission" date="2020-09" db="EMBL/GenBank/DDBJ databases">
        <authorList>
            <person name="Sun Q."/>
            <person name="Zhou Y."/>
        </authorList>
    </citation>
    <scope>NUCLEOTIDE SEQUENCE</scope>
    <source>
        <strain evidence="2">CGMCC 1.12813</strain>
    </source>
</reference>
<feature type="transmembrane region" description="Helical" evidence="1">
    <location>
        <begin position="80"/>
        <end position="104"/>
    </location>
</feature>
<keyword evidence="1" id="KW-1133">Transmembrane helix</keyword>
<evidence type="ECO:0000313" key="2">
    <source>
        <dbReference type="EMBL" id="GGA99243.1"/>
    </source>
</evidence>
<feature type="transmembrane region" description="Helical" evidence="1">
    <location>
        <begin position="38"/>
        <end position="59"/>
    </location>
</feature>